<dbReference type="SUPFAM" id="SSF55797">
    <property type="entry name" value="PR-1-like"/>
    <property type="match status" value="1"/>
</dbReference>
<feature type="domain" description="SCP" evidence="3">
    <location>
        <begin position="167"/>
        <end position="275"/>
    </location>
</feature>
<dbReference type="Gene3D" id="3.40.33.10">
    <property type="entry name" value="CAP"/>
    <property type="match status" value="1"/>
</dbReference>
<dbReference type="EMBL" id="MFZT01000040">
    <property type="protein sequence ID" value="OGK29711.1"/>
    <property type="molecule type" value="Genomic_DNA"/>
</dbReference>
<gene>
    <name evidence="4" type="ORF">A3D08_00140</name>
</gene>
<dbReference type="InterPro" id="IPR014044">
    <property type="entry name" value="CAP_dom"/>
</dbReference>
<evidence type="ECO:0000256" key="2">
    <source>
        <dbReference type="SAM" id="Phobius"/>
    </source>
</evidence>
<keyword evidence="2" id="KW-1133">Transmembrane helix</keyword>
<reference evidence="4 5" key="1">
    <citation type="journal article" date="2016" name="Nat. Commun.">
        <title>Thousands of microbial genomes shed light on interconnected biogeochemical processes in an aquifer system.</title>
        <authorList>
            <person name="Anantharaman K."/>
            <person name="Brown C.T."/>
            <person name="Hug L.A."/>
            <person name="Sharon I."/>
            <person name="Castelle C.J."/>
            <person name="Probst A.J."/>
            <person name="Thomas B.C."/>
            <person name="Singh A."/>
            <person name="Wilkins M.J."/>
            <person name="Karaoz U."/>
            <person name="Brodie E.L."/>
            <person name="Williams K.H."/>
            <person name="Hubbard S.S."/>
            <person name="Banfield J.F."/>
        </authorList>
    </citation>
    <scope>NUCLEOTIDE SEQUENCE [LARGE SCALE GENOMIC DNA]</scope>
</reference>
<feature type="region of interest" description="Disordered" evidence="1">
    <location>
        <begin position="71"/>
        <end position="157"/>
    </location>
</feature>
<dbReference type="CDD" id="cd05379">
    <property type="entry name" value="CAP_bacterial"/>
    <property type="match status" value="1"/>
</dbReference>
<dbReference type="AlphaFoldDB" id="A0A1F7HEL4"/>
<feature type="compositionally biased region" description="Polar residues" evidence="1">
    <location>
        <begin position="98"/>
        <end position="138"/>
    </location>
</feature>
<dbReference type="Pfam" id="PF00188">
    <property type="entry name" value="CAP"/>
    <property type="match status" value="1"/>
</dbReference>
<evidence type="ECO:0000256" key="1">
    <source>
        <dbReference type="SAM" id="MobiDB-lite"/>
    </source>
</evidence>
<keyword evidence="2" id="KW-0812">Transmembrane</keyword>
<feature type="transmembrane region" description="Helical" evidence="2">
    <location>
        <begin position="12"/>
        <end position="31"/>
    </location>
</feature>
<dbReference type="Proteomes" id="UP000178098">
    <property type="component" value="Unassembled WGS sequence"/>
</dbReference>
<accession>A0A1F7HEL4</accession>
<dbReference type="PANTHER" id="PTHR31157">
    <property type="entry name" value="SCP DOMAIN-CONTAINING PROTEIN"/>
    <property type="match status" value="1"/>
</dbReference>
<feature type="region of interest" description="Disordered" evidence="1">
    <location>
        <begin position="200"/>
        <end position="219"/>
    </location>
</feature>
<protein>
    <recommendedName>
        <fullName evidence="3">SCP domain-containing protein</fullName>
    </recommendedName>
</protein>
<dbReference type="PANTHER" id="PTHR31157:SF1">
    <property type="entry name" value="SCP DOMAIN-CONTAINING PROTEIN"/>
    <property type="match status" value="1"/>
</dbReference>
<keyword evidence="2" id="KW-0472">Membrane</keyword>
<dbReference type="InterPro" id="IPR035940">
    <property type="entry name" value="CAP_sf"/>
</dbReference>
<proteinExistence type="predicted"/>
<sequence>MEQIKRNFTRIVFAQVIAFGLSWLAINYIFLGPLPQIRPHLKEDIQESPAKVYAVAKQTFTSIAQFTSFQARKNQEQSQNNQQSKLPPPWFGEAVPAGSSSTGTLTAAPTSSNPLPSLFQRPSESPTRQPSSLPNRPTQVPRPTATTTPIPEPTEPVNLAQMEQGILDEINRRRAASNIGRLYAQSQLTKAARNQANYLDSNGICPPSHTGEGGSSPQQRIKAAGYKGVPLGETLLCAGRTVQIAVDMWWSSTQHKMILTDRSATQAGVGWVDGYAAVVTGR</sequence>
<evidence type="ECO:0000313" key="4">
    <source>
        <dbReference type="EMBL" id="OGK29711.1"/>
    </source>
</evidence>
<organism evidence="4 5">
    <name type="scientific">Candidatus Roizmanbacteria bacterium RIFCSPHIGHO2_02_FULL_43_11</name>
    <dbReference type="NCBI Taxonomy" id="1802043"/>
    <lineage>
        <taxon>Bacteria</taxon>
        <taxon>Candidatus Roizmaniibacteriota</taxon>
    </lineage>
</organism>
<comment type="caution">
    <text evidence="4">The sequence shown here is derived from an EMBL/GenBank/DDBJ whole genome shotgun (WGS) entry which is preliminary data.</text>
</comment>
<name>A0A1F7HEL4_9BACT</name>
<evidence type="ECO:0000259" key="3">
    <source>
        <dbReference type="Pfam" id="PF00188"/>
    </source>
</evidence>
<evidence type="ECO:0000313" key="5">
    <source>
        <dbReference type="Proteomes" id="UP000178098"/>
    </source>
</evidence>